<dbReference type="SMR" id="A0A0N7L498"/>
<dbReference type="PANTHER" id="PTHR13137:SF6">
    <property type="entry name" value="SUCCINATE DEHYDROGENASE ASSEMBLY FACTOR 3, MITOCHONDRIAL"/>
    <property type="match status" value="1"/>
</dbReference>
<comment type="subunit">
    <text evidence="6">Interacts with the iron-sulfur protein subunit within the SDH catalytic dimer.</text>
</comment>
<keyword evidence="8" id="KW-1185">Reference proteome</keyword>
<dbReference type="Pfam" id="PF13233">
    <property type="entry name" value="Complex1_LYR_2"/>
    <property type="match status" value="1"/>
</dbReference>
<dbReference type="PANTHER" id="PTHR13137">
    <property type="entry name" value="DC11 ACN9 HOMOLOG"/>
    <property type="match status" value="1"/>
</dbReference>
<dbReference type="GO" id="GO:0006105">
    <property type="term" value="P:succinate metabolic process"/>
    <property type="evidence" value="ECO:0007669"/>
    <property type="project" value="TreeGrafter"/>
</dbReference>
<evidence type="ECO:0000256" key="2">
    <source>
        <dbReference type="ARBA" id="ARBA00006020"/>
    </source>
</evidence>
<reference evidence="8" key="1">
    <citation type="submission" date="2014-09" db="EMBL/GenBank/DDBJ databases">
        <authorList>
            <person name="Sharma Rahul"/>
            <person name="Thines Marco"/>
        </authorList>
    </citation>
    <scope>NUCLEOTIDE SEQUENCE [LARGE SCALE GENOMIC DNA]</scope>
</reference>
<evidence type="ECO:0000256" key="5">
    <source>
        <dbReference type="ARBA" id="ARBA00023186"/>
    </source>
</evidence>
<name>A0A0N7L498_PLAHL</name>
<dbReference type="AlphaFoldDB" id="A0A0N7L498"/>
<dbReference type="STRING" id="4781.A0A0N7L498"/>
<evidence type="ECO:0000256" key="4">
    <source>
        <dbReference type="ARBA" id="ARBA00023128"/>
    </source>
</evidence>
<dbReference type="Proteomes" id="UP000054928">
    <property type="component" value="Unassembled WGS sequence"/>
</dbReference>
<comment type="subcellular location">
    <subcellularLocation>
        <location evidence="1 6">Mitochondrion matrix</location>
    </subcellularLocation>
</comment>
<comment type="similarity">
    <text evidence="2 6">Belongs to the complex I LYR family. SDHAF3 subfamily.</text>
</comment>
<evidence type="ECO:0000256" key="3">
    <source>
        <dbReference type="ARBA" id="ARBA00022946"/>
    </source>
</evidence>
<organism evidence="7 8">
    <name type="scientific">Plasmopara halstedii</name>
    <name type="common">Downy mildew of sunflower</name>
    <dbReference type="NCBI Taxonomy" id="4781"/>
    <lineage>
        <taxon>Eukaryota</taxon>
        <taxon>Sar</taxon>
        <taxon>Stramenopiles</taxon>
        <taxon>Oomycota</taxon>
        <taxon>Peronosporomycetes</taxon>
        <taxon>Peronosporales</taxon>
        <taxon>Peronosporaceae</taxon>
        <taxon>Plasmopara</taxon>
    </lineage>
</organism>
<dbReference type="GeneID" id="36403225"/>
<evidence type="ECO:0000313" key="7">
    <source>
        <dbReference type="EMBL" id="CEG38075.1"/>
    </source>
</evidence>
<comment type="function">
    <text evidence="6">Plays an essential role in the assembly of succinate dehydrogenase (SDH), an enzyme complex (also referred to as respiratory complex II) that is a component of both the tricarboxylic acid (TCA) cycle and the mitochondrial electron transport chain, and which couples the oxidation of succinate to fumarate with the reduction of ubiquinone (coenzyme Q) to ubiquinol. Promotes maturation of the iron-sulfur protein subunit of the SDH catalytic dimer, protecting it from the deleterious effects of oxidants. May act together with SDHAF1.</text>
</comment>
<evidence type="ECO:0000256" key="1">
    <source>
        <dbReference type="ARBA" id="ARBA00004305"/>
    </source>
</evidence>
<dbReference type="InterPro" id="IPR008381">
    <property type="entry name" value="SDHAF3/Sdh7"/>
</dbReference>
<accession>A0A0N7L498</accession>
<dbReference type="RefSeq" id="XP_024574444.1">
    <property type="nucleotide sequence ID" value="XM_024723472.1"/>
</dbReference>
<keyword evidence="3" id="KW-0809">Transit peptide</keyword>
<dbReference type="OrthoDB" id="278329at2759"/>
<protein>
    <recommendedName>
        <fullName evidence="6">Succinate dehydrogenase assembly factor 3</fullName>
        <shortName evidence="6">SDH assembly factor 3</shortName>
        <shortName evidence="6">SDHAF3</shortName>
    </recommendedName>
</protein>
<keyword evidence="4 6" id="KW-0496">Mitochondrion</keyword>
<sequence>MFFFHCNLFGRKSLRSLELTGNGYEGSGRVCTGELRSIVSIKEYFKQHFNIEATYPQVLRLYRRILTLHRQKLDRHMRILGDQYVRDEFKRHKTAAAKFVPLFLSEWEQYSAVLARKENRFGQELSAEEKQLFDNEQKQKLRSLQDAAKKVGDTIA</sequence>
<dbReference type="CDD" id="cd20270">
    <property type="entry name" value="Complex1_LYR_SDHAF3_LYRM10"/>
    <property type="match status" value="1"/>
</dbReference>
<evidence type="ECO:0000256" key="6">
    <source>
        <dbReference type="RuleBase" id="RU368039"/>
    </source>
</evidence>
<dbReference type="EMBL" id="CCYD01000321">
    <property type="protein sequence ID" value="CEG38075.1"/>
    <property type="molecule type" value="Genomic_DNA"/>
</dbReference>
<evidence type="ECO:0000313" key="8">
    <source>
        <dbReference type="Proteomes" id="UP000054928"/>
    </source>
</evidence>
<dbReference type="GO" id="GO:0005759">
    <property type="term" value="C:mitochondrial matrix"/>
    <property type="evidence" value="ECO:0007669"/>
    <property type="project" value="UniProtKB-SubCell"/>
</dbReference>
<dbReference type="GO" id="GO:0034553">
    <property type="term" value="P:mitochondrial respiratory chain complex II assembly"/>
    <property type="evidence" value="ECO:0007669"/>
    <property type="project" value="UniProtKB-UniRule"/>
</dbReference>
<proteinExistence type="inferred from homology"/>
<dbReference type="GO" id="GO:0005758">
    <property type="term" value="C:mitochondrial intermembrane space"/>
    <property type="evidence" value="ECO:0007669"/>
    <property type="project" value="TreeGrafter"/>
</dbReference>
<keyword evidence="5 6" id="KW-0143">Chaperone</keyword>